<evidence type="ECO:0000313" key="1">
    <source>
        <dbReference type="EMBL" id="DAD86134.1"/>
    </source>
</evidence>
<sequence>MSSRNKEMQARTEGMAYALKIAKQGGIEELEKEIKFRNLTGISLNVSRKDLNAASERIKSMTLDTFTILTVAVLHDEFGFGETRCQRFLDRMSQKAECMIDDFCTWEDYIQTIKEELHLDLHIRWNK</sequence>
<proteinExistence type="predicted"/>
<accession>A0A8S5MUV5</accession>
<reference evidence="1" key="1">
    <citation type="journal article" date="2021" name="Proc. Natl. Acad. Sci. U.S.A.">
        <title>A Catalog of Tens of Thousands of Viruses from Human Metagenomes Reveals Hidden Associations with Chronic Diseases.</title>
        <authorList>
            <person name="Tisza M.J."/>
            <person name="Buck C.B."/>
        </authorList>
    </citation>
    <scope>NUCLEOTIDE SEQUENCE</scope>
    <source>
        <strain evidence="1">CtGyV19</strain>
    </source>
</reference>
<organism evidence="1">
    <name type="scientific">Siphoviridae sp. ctGyV19</name>
    <dbReference type="NCBI Taxonomy" id="2826225"/>
    <lineage>
        <taxon>Viruses</taxon>
        <taxon>Duplodnaviria</taxon>
        <taxon>Heunggongvirae</taxon>
        <taxon>Uroviricota</taxon>
        <taxon>Caudoviricetes</taxon>
    </lineage>
</organism>
<protein>
    <submittedName>
        <fullName evidence="1">Uncharacterized protein</fullName>
    </submittedName>
</protein>
<dbReference type="EMBL" id="BK014994">
    <property type="protein sequence ID" value="DAD86134.1"/>
    <property type="molecule type" value="Genomic_DNA"/>
</dbReference>
<name>A0A8S5MUV5_9CAUD</name>